<dbReference type="Proteomes" id="UP000253517">
    <property type="component" value="Unassembled WGS sequence"/>
</dbReference>
<feature type="domain" description="Gliding motility-associated protein GldM C-terminal" evidence="2">
    <location>
        <begin position="407"/>
        <end position="509"/>
    </location>
</feature>
<dbReference type="Pfam" id="PF21601">
    <property type="entry name" value="GldM_2nd"/>
    <property type="match status" value="1"/>
</dbReference>
<evidence type="ECO:0000259" key="2">
    <source>
        <dbReference type="Pfam" id="PF12080"/>
    </source>
</evidence>
<organism evidence="6 7">
    <name type="scientific">Schleiferia thermophila</name>
    <dbReference type="NCBI Taxonomy" id="884107"/>
    <lineage>
        <taxon>Bacteria</taxon>
        <taxon>Pseudomonadati</taxon>
        <taxon>Bacteroidota</taxon>
        <taxon>Flavobacteriia</taxon>
        <taxon>Flavobacteriales</taxon>
        <taxon>Schleiferiaceae</taxon>
        <taxon>Schleiferia</taxon>
    </lineage>
</organism>
<dbReference type="InterPro" id="IPR048406">
    <property type="entry name" value="GldM_Ig-like-2"/>
</dbReference>
<dbReference type="Pfam" id="PF21602">
    <property type="entry name" value="GldM_3rd"/>
    <property type="match status" value="1"/>
</dbReference>
<feature type="coiled-coil region" evidence="1">
    <location>
        <begin position="135"/>
        <end position="162"/>
    </location>
</feature>
<evidence type="ECO:0000259" key="4">
    <source>
        <dbReference type="Pfam" id="PF21601"/>
    </source>
</evidence>
<dbReference type="NCBIfam" id="TIGR03517">
    <property type="entry name" value="GldM_gliding"/>
    <property type="match status" value="1"/>
</dbReference>
<dbReference type="AlphaFoldDB" id="A0A369A790"/>
<reference evidence="6 7" key="1">
    <citation type="submission" date="2018-07" db="EMBL/GenBank/DDBJ databases">
        <title>Genomic Encyclopedia of Type Strains, Phase IV (KMG-IV): sequencing the most valuable type-strain genomes for metagenomic binning, comparative biology and taxonomic classification.</title>
        <authorList>
            <person name="Goeker M."/>
        </authorList>
    </citation>
    <scope>NUCLEOTIDE SEQUENCE [LARGE SCALE GENOMIC DNA]</scope>
    <source>
        <strain evidence="6 7">DSM 21410</strain>
    </source>
</reference>
<evidence type="ECO:0000259" key="3">
    <source>
        <dbReference type="Pfam" id="PF12081"/>
    </source>
</evidence>
<feature type="domain" description="Gliding motility-associated protein GldM N-terminal" evidence="3">
    <location>
        <begin position="31"/>
        <end position="218"/>
    </location>
</feature>
<feature type="domain" description="Gliding motility-associated protein GldM first immunoglobulin-like" evidence="4">
    <location>
        <begin position="222"/>
        <end position="320"/>
    </location>
</feature>
<evidence type="ECO:0000313" key="7">
    <source>
        <dbReference type="Proteomes" id="UP000253517"/>
    </source>
</evidence>
<dbReference type="Pfam" id="PF12080">
    <property type="entry name" value="GldM_4th"/>
    <property type="match status" value="1"/>
</dbReference>
<dbReference type="Pfam" id="PF12081">
    <property type="entry name" value="GldM_1st"/>
    <property type="match status" value="1"/>
</dbReference>
<keyword evidence="1" id="KW-0175">Coiled coil</keyword>
<evidence type="ECO:0000256" key="1">
    <source>
        <dbReference type="SAM" id="Coils"/>
    </source>
</evidence>
<dbReference type="EMBL" id="QPJS01000001">
    <property type="protein sequence ID" value="RCX05220.1"/>
    <property type="molecule type" value="Genomic_DNA"/>
</dbReference>
<keyword evidence="7" id="KW-1185">Reference proteome</keyword>
<dbReference type="InterPro" id="IPR048405">
    <property type="entry name" value="GldM_Ig-like-1"/>
</dbReference>
<protein>
    <submittedName>
        <fullName evidence="6">Gliding motility-associated protein GldM</fullName>
    </submittedName>
</protein>
<dbReference type="RefSeq" id="WP_114365703.1">
    <property type="nucleotide sequence ID" value="NZ_BHZF01000001.1"/>
</dbReference>
<evidence type="ECO:0000259" key="5">
    <source>
        <dbReference type="Pfam" id="PF21602"/>
    </source>
</evidence>
<sequence length="509" mass="56547">MAQGKLSPRQRMINMMYLVLTALLALNISKDILEALTKLNDDLSSTVMTVEKKLAFIYQAFDLAASENPEKAGVWRDKAYEVKKQADELHNYLEGIKNDLIEITGGIDEKTNRPKGLDNREKVANYLLVSEGGKAREIRARLEQFRNNMKQYVDEEAALINMLEALFNTEKKKVGDVMIEWENATFEHFPLAAVIPFITGIQANVRNAEADIISHLQRNIGKTDLKFTDVYAVVKPNALFLTQGETYEAEIFLAAFDATQKPEIYINGQPLDPSLINNGIAKYRVPASSVGEKSYSGKIVIKQNGELKEYEIPTQKYTVAPSSVVISPTAMNVLYRGVDNPLEVGVPGVDPSKVEVRGPGLTKKPDGTYIVDITKMEGTKAKYEVFVKSDDGTRKAGEKEFRIKGLPQASGMIYNRKGGLFSANAVKAAEIQAVFEDFVFDLSLNVISFEVVIPGFPPQQIRGNRFDDAARKKIESLRPGSSITIRNIRAVGPKDFQVTNISPISIDIQ</sequence>
<comment type="caution">
    <text evidence="6">The sequence shown here is derived from an EMBL/GenBank/DDBJ whole genome shotgun (WGS) entry which is preliminary data.</text>
</comment>
<feature type="domain" description="Gliding motility-associated protein GldM second immunoglobulin-like" evidence="5">
    <location>
        <begin position="323"/>
        <end position="404"/>
    </location>
</feature>
<evidence type="ECO:0000313" key="6">
    <source>
        <dbReference type="EMBL" id="RCX05220.1"/>
    </source>
</evidence>
<dbReference type="InterPro" id="IPR019859">
    <property type="entry name" value="Motility-assoc_prot_GldM"/>
</dbReference>
<dbReference type="InterPro" id="IPR022720">
    <property type="entry name" value="Motility-assoc_prot_GldM_N"/>
</dbReference>
<accession>A0A369A790</accession>
<dbReference type="InterPro" id="IPR022719">
    <property type="entry name" value="Motility-assoc_prot_GldM_C"/>
</dbReference>
<proteinExistence type="predicted"/>
<name>A0A369A790_9FLAO</name>
<gene>
    <name evidence="6" type="ORF">DES35_101504</name>
</gene>